<dbReference type="Pfam" id="PF04082">
    <property type="entry name" value="Fungal_trans"/>
    <property type="match status" value="1"/>
</dbReference>
<reference evidence="11" key="1">
    <citation type="submission" date="2020-06" db="EMBL/GenBank/DDBJ databases">
        <title>A chromosome-scale genome assembly of Talaromyces rugulosus W13939.</title>
        <authorList>
            <person name="Wang B."/>
            <person name="Guo L."/>
            <person name="Ye K."/>
            <person name="Wang L."/>
        </authorList>
    </citation>
    <scope>NUCLEOTIDE SEQUENCE [LARGE SCALE GENOMIC DNA]</scope>
    <source>
        <strain evidence="11">W13939</strain>
    </source>
</reference>
<keyword evidence="4" id="KW-0805">Transcription regulation</keyword>
<gene>
    <name evidence="10" type="ORF">TRUGW13939_05808</name>
</gene>
<keyword evidence="5" id="KW-0238">DNA-binding</keyword>
<evidence type="ECO:0000259" key="9">
    <source>
        <dbReference type="Pfam" id="PF04082"/>
    </source>
</evidence>
<dbReference type="Gene3D" id="4.10.240.10">
    <property type="entry name" value="Zn(2)-C6 fungal-type DNA-binding domain"/>
    <property type="match status" value="2"/>
</dbReference>
<accession>A0A7H8QZ29</accession>
<dbReference type="InterPro" id="IPR001138">
    <property type="entry name" value="Zn2Cys6_DnaBD"/>
</dbReference>
<evidence type="ECO:0000313" key="10">
    <source>
        <dbReference type="EMBL" id="QKX58681.1"/>
    </source>
</evidence>
<comment type="subcellular location">
    <subcellularLocation>
        <location evidence="1">Nucleus</location>
    </subcellularLocation>
</comment>
<keyword evidence="2" id="KW-0479">Metal-binding</keyword>
<dbReference type="GO" id="GO:0045944">
    <property type="term" value="P:positive regulation of transcription by RNA polymerase II"/>
    <property type="evidence" value="ECO:0007669"/>
    <property type="project" value="TreeGrafter"/>
</dbReference>
<proteinExistence type="predicted"/>
<evidence type="ECO:0000256" key="1">
    <source>
        <dbReference type="ARBA" id="ARBA00004123"/>
    </source>
</evidence>
<dbReference type="GO" id="GO:0006351">
    <property type="term" value="P:DNA-templated transcription"/>
    <property type="evidence" value="ECO:0007669"/>
    <property type="project" value="InterPro"/>
</dbReference>
<keyword evidence="6" id="KW-0804">Transcription</keyword>
<dbReference type="InterPro" id="IPR052202">
    <property type="entry name" value="Yeast_MetPath_Reg"/>
</dbReference>
<evidence type="ECO:0000256" key="2">
    <source>
        <dbReference type="ARBA" id="ARBA00022723"/>
    </source>
</evidence>
<feature type="region of interest" description="Disordered" evidence="8">
    <location>
        <begin position="1"/>
        <end position="25"/>
    </location>
</feature>
<organism evidence="10 11">
    <name type="scientific">Talaromyces rugulosus</name>
    <name type="common">Penicillium rugulosum</name>
    <dbReference type="NCBI Taxonomy" id="121627"/>
    <lineage>
        <taxon>Eukaryota</taxon>
        <taxon>Fungi</taxon>
        <taxon>Dikarya</taxon>
        <taxon>Ascomycota</taxon>
        <taxon>Pezizomycotina</taxon>
        <taxon>Eurotiomycetes</taxon>
        <taxon>Eurotiomycetidae</taxon>
        <taxon>Eurotiales</taxon>
        <taxon>Trichocomaceae</taxon>
        <taxon>Talaromyces</taxon>
        <taxon>Talaromyces sect. Islandici</taxon>
    </lineage>
</organism>
<dbReference type="RefSeq" id="XP_035344859.1">
    <property type="nucleotide sequence ID" value="XM_035488966.1"/>
</dbReference>
<evidence type="ECO:0000256" key="3">
    <source>
        <dbReference type="ARBA" id="ARBA00022833"/>
    </source>
</evidence>
<evidence type="ECO:0000256" key="5">
    <source>
        <dbReference type="ARBA" id="ARBA00023125"/>
    </source>
</evidence>
<dbReference type="Proteomes" id="UP000509510">
    <property type="component" value="Chromosome III"/>
</dbReference>
<keyword evidence="7" id="KW-0539">Nucleus</keyword>
<dbReference type="KEGG" id="trg:TRUGW13939_05808"/>
<evidence type="ECO:0000256" key="7">
    <source>
        <dbReference type="ARBA" id="ARBA00023242"/>
    </source>
</evidence>
<evidence type="ECO:0000313" key="11">
    <source>
        <dbReference type="Proteomes" id="UP000509510"/>
    </source>
</evidence>
<dbReference type="GO" id="GO:0043565">
    <property type="term" value="F:sequence-specific DNA binding"/>
    <property type="evidence" value="ECO:0007669"/>
    <property type="project" value="TreeGrafter"/>
</dbReference>
<evidence type="ECO:0000256" key="4">
    <source>
        <dbReference type="ARBA" id="ARBA00023015"/>
    </source>
</evidence>
<dbReference type="CDD" id="cd12148">
    <property type="entry name" value="fungal_TF_MHR"/>
    <property type="match status" value="1"/>
</dbReference>
<dbReference type="GO" id="GO:0008270">
    <property type="term" value="F:zinc ion binding"/>
    <property type="evidence" value="ECO:0007669"/>
    <property type="project" value="InterPro"/>
</dbReference>
<dbReference type="PANTHER" id="PTHR47782:SF1">
    <property type="entry name" value="PYRIMIDINE PATHWAY REGULATORY PROTEIN 1"/>
    <property type="match status" value="1"/>
</dbReference>
<dbReference type="CDD" id="cd00067">
    <property type="entry name" value="GAL4"/>
    <property type="match status" value="1"/>
</dbReference>
<keyword evidence="11" id="KW-1185">Reference proteome</keyword>
<dbReference type="InterPro" id="IPR036864">
    <property type="entry name" value="Zn2-C6_fun-type_DNA-bd_sf"/>
</dbReference>
<dbReference type="InterPro" id="IPR007219">
    <property type="entry name" value="XnlR_reg_dom"/>
</dbReference>
<dbReference type="GO" id="GO:0005634">
    <property type="term" value="C:nucleus"/>
    <property type="evidence" value="ECO:0007669"/>
    <property type="project" value="UniProtKB-SubCell"/>
</dbReference>
<protein>
    <recommendedName>
        <fullName evidence="9">Xylanolytic transcriptional activator regulatory domain-containing protein</fullName>
    </recommendedName>
</protein>
<dbReference type="PANTHER" id="PTHR47782">
    <property type="entry name" value="ZN(II)2CYS6 TRANSCRIPTION FACTOR (EUROFUNG)-RELATED"/>
    <property type="match status" value="1"/>
</dbReference>
<dbReference type="GeneID" id="55993305"/>
<dbReference type="EMBL" id="CP055900">
    <property type="protein sequence ID" value="QKX58681.1"/>
    <property type="molecule type" value="Genomic_DNA"/>
</dbReference>
<keyword evidence="3" id="KW-0862">Zinc</keyword>
<evidence type="ECO:0000256" key="8">
    <source>
        <dbReference type="SAM" id="MobiDB-lite"/>
    </source>
</evidence>
<evidence type="ECO:0000256" key="6">
    <source>
        <dbReference type="ARBA" id="ARBA00023163"/>
    </source>
</evidence>
<feature type="domain" description="Xylanolytic transcriptional activator regulatory" evidence="9">
    <location>
        <begin position="737"/>
        <end position="916"/>
    </location>
</feature>
<dbReference type="GO" id="GO:0000981">
    <property type="term" value="F:DNA-binding transcription factor activity, RNA polymerase II-specific"/>
    <property type="evidence" value="ECO:0007669"/>
    <property type="project" value="InterPro"/>
</dbReference>
<name>A0A7H8QZ29_TALRU</name>
<dbReference type="OrthoDB" id="4322543at2759"/>
<sequence>MKLSPMCESRVPEEKDTSNEDNLPFSPGFQVPLTTRLKCDLQLPSCKNCQLADVECLFWDDSVGREISCSYLHSLNQKVASLQLEISNATATATPTTHTSIPSSDNSAEAAPFSWYQSYHLAIFDHGNVYPDSSRTAYLGPGSAAGLLEDLLKIMIQWHVSNGAELPKRLLSRGDLVQSIGGMDPQSTQPPFQLNISNEQRRLELHAMMPLSTQRAVIEHYLMTVSPQYTLFTSTQESRLLSYENALKWISGNKDEPSALALRIVFAISTSLIARDLDPNMTSTSIRCRQDADKIPQEIASSTKDPVETERWTCTALCASALCELINPFSSQVWDLLGRATSALNRLREFYTIGNKDLDEDFRCLEQAVLKLEISTALHLCRASYYNELQVQAIYDNVSIPDESFDELRTLQKMQRISHHFQLSPRPSEELFKTLIPLHMQTDSVETGISIHSAMLYLSLHPLFTSFEDLSRNVLVGSSLLPPPPSPLFHIIAHSAYTVLDHFSLLNQQNRIISITMAAERILESGMVWSIYLIVQRMSTARTRGMTVENMETRTAMEPILKVSSLLASFTGRWKAASIYVEAWEILVDLLWKMCDLQYPTCGACSIAGATCLGYDAIHGVDKPRSTIVHLENEVARLEAELFRVKTQTKTASDIANVAVESLATRLAVTIVDPKGLSRKQDKNMLPLTSPFFLSCSPSPYLLSDAEGDMAEHQSQEDSSRPINVASVPKHVVDAMLKHYCEIYRPQYPGIEETDLLEACDRVYNNIQPSDADVFYVHITLAISTNTLMHQNEARAMTTTRGFWKTAVAHLPQVGLSDPWERLQALQLLTHYGFLNPMDVDCCRCAEAATRLCLSLGLHHELPASIQTKLNSRTLNIRRRLFWNSYSIDSASHAARCRPFVLPLSAITAKFPEFHSESSPTHYMWLMRQIESEITVTLYWPSFRFEEPISDASFDQWSANMHKRLDEWRHDILQSLKLTETIEFYELHYHIGILRLNRPSPCCSNPTNEMYKKALTSSVALIRQFSMIDRMGRLFNLWHAAHFIIESGVCLLASVLVGIEQTQRDQTHMIGEDIAILSRYIKAFPSLVSRISRRWPTIAEHIPTLQEICFALLNNLEQWARGTTIDMSALLVLKQRINSLPLFPAFSSNPQPIIENHLVPQLVSHGEVDSATRSSLHPPGINPMGSDYSRTTTGETLSTQANFTSAFPYDPFSYNSDPQIPMPSNILAPLSSAWTDPQLESTTALSDIQGIQTYDALTWDFAGMNSEQIIAQLLDVENNPLLSNYIGSVDDA</sequence>